<comment type="cofactor">
    <cofactor evidence="1">
        <name>FAD</name>
        <dbReference type="ChEBI" id="CHEBI:57692"/>
    </cofactor>
</comment>
<dbReference type="InterPro" id="IPR050315">
    <property type="entry name" value="FAD-oxidoreductase_2"/>
</dbReference>
<keyword evidence="2" id="KW-0285">Flavoprotein</keyword>
<evidence type="ECO:0000313" key="6">
    <source>
        <dbReference type="EMBL" id="OWW21620.1"/>
    </source>
</evidence>
<dbReference type="InterPro" id="IPR003953">
    <property type="entry name" value="FAD-dep_OxRdtase_2_FAD-bd"/>
</dbReference>
<evidence type="ECO:0000256" key="2">
    <source>
        <dbReference type="ARBA" id="ARBA00022630"/>
    </source>
</evidence>
<dbReference type="GO" id="GO:0008202">
    <property type="term" value="P:steroid metabolic process"/>
    <property type="evidence" value="ECO:0007669"/>
    <property type="project" value="UniProtKB-ARBA"/>
</dbReference>
<dbReference type="SUPFAM" id="SSF51905">
    <property type="entry name" value="FAD/NAD(P)-binding domain"/>
    <property type="match status" value="1"/>
</dbReference>
<comment type="caution">
    <text evidence="6">The sequence shown here is derived from an EMBL/GenBank/DDBJ whole genome shotgun (WGS) entry which is preliminary data.</text>
</comment>
<evidence type="ECO:0000256" key="4">
    <source>
        <dbReference type="ARBA" id="ARBA00023002"/>
    </source>
</evidence>
<dbReference type="GO" id="GO:0016491">
    <property type="term" value="F:oxidoreductase activity"/>
    <property type="evidence" value="ECO:0007669"/>
    <property type="project" value="UniProtKB-KW"/>
</dbReference>
<dbReference type="Gene3D" id="3.50.50.60">
    <property type="entry name" value="FAD/NAD(P)-binding domain"/>
    <property type="match status" value="2"/>
</dbReference>
<keyword evidence="7" id="KW-1185">Reference proteome</keyword>
<feature type="domain" description="FAD-dependent oxidoreductase 2 FAD-binding" evidence="5">
    <location>
        <begin position="16"/>
        <end position="553"/>
    </location>
</feature>
<keyword evidence="4" id="KW-0560">Oxidoreductase</keyword>
<keyword evidence="3" id="KW-0274">FAD</keyword>
<dbReference type="PANTHER" id="PTHR43400">
    <property type="entry name" value="FUMARATE REDUCTASE"/>
    <property type="match status" value="1"/>
</dbReference>
<evidence type="ECO:0000313" key="7">
    <source>
        <dbReference type="Proteomes" id="UP000197535"/>
    </source>
</evidence>
<evidence type="ECO:0000256" key="1">
    <source>
        <dbReference type="ARBA" id="ARBA00001974"/>
    </source>
</evidence>
<dbReference type="PANTHER" id="PTHR43400:SF10">
    <property type="entry name" value="3-OXOSTEROID 1-DEHYDROGENASE"/>
    <property type="match status" value="1"/>
</dbReference>
<accession>A0A254TG65</accession>
<reference evidence="6 7" key="1">
    <citation type="submission" date="2016-02" db="EMBL/GenBank/DDBJ databases">
        <authorList>
            <person name="Wen L."/>
            <person name="He K."/>
            <person name="Yang H."/>
        </authorList>
    </citation>
    <scope>NUCLEOTIDE SEQUENCE [LARGE SCALE GENOMIC DNA]</scope>
    <source>
        <strain evidence="6 7">TSA40</strain>
    </source>
</reference>
<dbReference type="RefSeq" id="WP_088708472.1">
    <property type="nucleotide sequence ID" value="NZ_LSTO01000001.1"/>
</dbReference>
<dbReference type="InterPro" id="IPR036188">
    <property type="entry name" value="FAD/NAD-bd_sf"/>
</dbReference>
<gene>
    <name evidence="6" type="ORF">AYR66_21140</name>
</gene>
<sequence>MLLDLGKLPPEGETYDVVVVGAGGAGMSAALIAAIEGKKVLLVERTEYVGGTTALSAATTWIPCTRHAAEVSQGDTLETAEKFLNAAVGDRTPAELRRVLLQTGPKAVDYIESKSEVKYRPYPLHPDYLTELEGSTMKGRALEPSPFDGRKLGKLLTLVRPPIPEFTVLGGMAVDRSDIFHLLRATKQVKSFWYSGMIILRHWKDKLFYPRGTRMVMGNALIGRLLLSLEQRNVPIAIKTSLAKIHADAAGVHAVTLVQEGKRRTVKVTGGVILATGGFTRNPKLRKQMLPGVDIAWCPGAPGHTGEAHELALNMGAHYGTGGLTNSFWAPVSLRKRKDGSTAVFPHFVMDRAKPGFITVNKKGERFLNESTSYHLFGVAMQEENKKSESIPAYLVCDAVALKKYGIGMVRPGPMGLASALKDGYVTSGATLDELAAKLKIDASGLKDSVKKINAYAETGVDPDFGRGTTAYQRNNGDATWTGKNPNIGPLSVGPYYAVRLYPGDIGAATGLVTDVNAQVLDAQNRPIAGLYAVGNDMHSVMGGVYTAPGITVGPGLVFGYIAAMHAIARKAEQRAAA</sequence>
<protein>
    <submittedName>
        <fullName evidence="6">FAD-binding dehydrogenase</fullName>
    </submittedName>
</protein>
<organism evidence="6 7">
    <name type="scientific">Noviherbaspirillum denitrificans</name>
    <dbReference type="NCBI Taxonomy" id="1968433"/>
    <lineage>
        <taxon>Bacteria</taxon>
        <taxon>Pseudomonadati</taxon>
        <taxon>Pseudomonadota</taxon>
        <taxon>Betaproteobacteria</taxon>
        <taxon>Burkholderiales</taxon>
        <taxon>Oxalobacteraceae</taxon>
        <taxon>Noviherbaspirillum</taxon>
    </lineage>
</organism>
<dbReference type="OrthoDB" id="9813348at2"/>
<dbReference type="PRINTS" id="PR00411">
    <property type="entry name" value="PNDRDTASEI"/>
</dbReference>
<proteinExistence type="predicted"/>
<dbReference type="EMBL" id="LSTO01000001">
    <property type="protein sequence ID" value="OWW21620.1"/>
    <property type="molecule type" value="Genomic_DNA"/>
</dbReference>
<dbReference type="NCBIfam" id="NF009477">
    <property type="entry name" value="PRK12843.1"/>
    <property type="match status" value="1"/>
</dbReference>
<evidence type="ECO:0000256" key="3">
    <source>
        <dbReference type="ARBA" id="ARBA00022827"/>
    </source>
</evidence>
<dbReference type="Pfam" id="PF00890">
    <property type="entry name" value="FAD_binding_2"/>
    <property type="match status" value="1"/>
</dbReference>
<evidence type="ECO:0000259" key="5">
    <source>
        <dbReference type="Pfam" id="PF00890"/>
    </source>
</evidence>
<dbReference type="Proteomes" id="UP000197535">
    <property type="component" value="Unassembled WGS sequence"/>
</dbReference>
<dbReference type="InterPro" id="IPR027477">
    <property type="entry name" value="Succ_DH/fumarate_Rdtase_cat_sf"/>
</dbReference>
<dbReference type="AlphaFoldDB" id="A0A254TG65"/>
<name>A0A254TG65_9BURK</name>
<dbReference type="SUPFAM" id="SSF56425">
    <property type="entry name" value="Succinate dehydrogenase/fumarate reductase flavoprotein, catalytic domain"/>
    <property type="match status" value="1"/>
</dbReference>